<protein>
    <submittedName>
        <fullName evidence="2">FliM/FliN family flagellar motor C-terminal domain-containing protein</fullName>
    </submittedName>
</protein>
<evidence type="ECO:0000259" key="1">
    <source>
        <dbReference type="Pfam" id="PF01052"/>
    </source>
</evidence>
<dbReference type="Pfam" id="PF01052">
    <property type="entry name" value="FliMN_C"/>
    <property type="match status" value="1"/>
</dbReference>
<dbReference type="EMBL" id="CP144918">
    <property type="protein sequence ID" value="WWA47619.1"/>
    <property type="molecule type" value="Genomic_DNA"/>
</dbReference>
<feature type="domain" description="Flagellar motor switch protein FliN-like C-terminal" evidence="1">
    <location>
        <begin position="185"/>
        <end position="235"/>
    </location>
</feature>
<keyword evidence="2" id="KW-0969">Cilium</keyword>
<sequence length="254" mass="27978">MTAEPELWLPDCAFTGLATLAPLVSCSSEWSAAWLADGTLEPDLAWTRGSIDPAFTPQASSNGFVLFANQERRLRLASALLGRVLDSRHLRTEQDCALVNGLVDRALGDLAERIGRSFPDSTPPRPPSTTDCKFWVALRIDNKHDVLRVATSKNTLVQIARRRAPRARARHPIGPRTHAIETQIVELSALVGRTRLSFHDLQELETGDVIALDDRADEPRDLFAGGRLSAKACVEIAANDDRLSLIIERAANEW</sequence>
<dbReference type="Proteomes" id="UP001335183">
    <property type="component" value="Chromosome"/>
</dbReference>
<keyword evidence="2" id="KW-0966">Cell projection</keyword>
<evidence type="ECO:0000313" key="3">
    <source>
        <dbReference type="Proteomes" id="UP001335183"/>
    </source>
</evidence>
<keyword evidence="2" id="KW-0282">Flagellum</keyword>
<organism evidence="2 3">
    <name type="scientific">Pelagerythrobacter marensis</name>
    <dbReference type="NCBI Taxonomy" id="543877"/>
    <lineage>
        <taxon>Bacteria</taxon>
        <taxon>Pseudomonadati</taxon>
        <taxon>Pseudomonadota</taxon>
        <taxon>Alphaproteobacteria</taxon>
        <taxon>Sphingomonadales</taxon>
        <taxon>Erythrobacteraceae</taxon>
        <taxon>Pelagerythrobacter</taxon>
    </lineage>
</organism>
<evidence type="ECO:0000313" key="2">
    <source>
        <dbReference type="EMBL" id="WWA47619.1"/>
    </source>
</evidence>
<proteinExistence type="predicted"/>
<dbReference type="RefSeq" id="WP_338446509.1">
    <property type="nucleotide sequence ID" value="NZ_CP144918.1"/>
</dbReference>
<accession>A0ABZ2D425</accession>
<reference evidence="2 3" key="1">
    <citation type="submission" date="2024-02" db="EMBL/GenBank/DDBJ databases">
        <title>The whole genome sequence of five bacterial samples isolated from Abu Dhabi Sabkha-shore region.</title>
        <authorList>
            <person name="Sudalaimuthuasari N."/>
            <person name="Sarfraz B."/>
            <person name="Tuyisabe J.D."/>
            <person name="Mugisha Ntwali L.D.M."/>
            <person name="Ali A.I.A.A."/>
            <person name="Almansoori S.Z.A."/>
            <person name="Alajami H.S.A."/>
            <person name="Almeqbaali A.A.S."/>
            <person name="Kundu B."/>
            <person name="Saeed E.E."/>
            <person name="Sukumarinath V."/>
            <person name="Mishra A.K."/>
            <person name="Hazzouri K.M."/>
            <person name="Almaskari R."/>
            <person name="Sharma A.K."/>
            <person name="Amiri K.M.A."/>
        </authorList>
    </citation>
    <scope>NUCLEOTIDE SEQUENCE [LARGE SCALE GENOMIC DNA]</scope>
    <source>
        <strain evidence="3">kcgeb_sd</strain>
    </source>
</reference>
<keyword evidence="3" id="KW-1185">Reference proteome</keyword>
<gene>
    <name evidence="2" type="ORF">V5F89_01550</name>
</gene>
<dbReference type="InterPro" id="IPR001543">
    <property type="entry name" value="FliN-like_C"/>
</dbReference>
<dbReference type="InterPro" id="IPR036429">
    <property type="entry name" value="SpoA-like_sf"/>
</dbReference>
<name>A0ABZ2D425_9SPHN</name>
<dbReference type="Gene3D" id="2.30.330.10">
    <property type="entry name" value="SpoA-like"/>
    <property type="match status" value="1"/>
</dbReference>
<dbReference type="SUPFAM" id="SSF101801">
    <property type="entry name" value="Surface presentation of antigens (SPOA)"/>
    <property type="match status" value="1"/>
</dbReference>